<dbReference type="RefSeq" id="WP_079475578.1">
    <property type="nucleotide sequence ID" value="NZ_FNNC01000007.1"/>
</dbReference>
<proteinExistence type="predicted"/>
<name>A0A1H2XLW7_9BACI</name>
<dbReference type="PROSITE" id="PS50126">
    <property type="entry name" value="S1"/>
    <property type="match status" value="1"/>
</dbReference>
<dbReference type="GO" id="GO:0005737">
    <property type="term" value="C:cytoplasm"/>
    <property type="evidence" value="ECO:0007669"/>
    <property type="project" value="UniProtKB-ARBA"/>
</dbReference>
<dbReference type="SUPFAM" id="SSF50249">
    <property type="entry name" value="Nucleic acid-binding proteins"/>
    <property type="match status" value="1"/>
</dbReference>
<protein>
    <submittedName>
        <fullName evidence="3">General stress protein 13</fullName>
    </submittedName>
</protein>
<dbReference type="Proteomes" id="UP000199488">
    <property type="component" value="Unassembled WGS sequence"/>
</dbReference>
<dbReference type="FunFam" id="2.40.50.140:FF:000051">
    <property type="entry name" value="RNA-binding transcriptional accessory protein"/>
    <property type="match status" value="1"/>
</dbReference>
<evidence type="ECO:0000259" key="2">
    <source>
        <dbReference type="PROSITE" id="PS50126"/>
    </source>
</evidence>
<dbReference type="InterPro" id="IPR050437">
    <property type="entry name" value="Ribos_protein_bS1-like"/>
</dbReference>
<dbReference type="GO" id="GO:0003735">
    <property type="term" value="F:structural constituent of ribosome"/>
    <property type="evidence" value="ECO:0007669"/>
    <property type="project" value="TreeGrafter"/>
</dbReference>
<dbReference type="GO" id="GO:0003729">
    <property type="term" value="F:mRNA binding"/>
    <property type="evidence" value="ECO:0007669"/>
    <property type="project" value="UniProtKB-ARBA"/>
</dbReference>
<dbReference type="AlphaFoldDB" id="A0A1H2XLW7"/>
<dbReference type="InterPro" id="IPR012340">
    <property type="entry name" value="NA-bd_OB-fold"/>
</dbReference>
<dbReference type="PANTHER" id="PTHR10724">
    <property type="entry name" value="30S RIBOSOMAL PROTEIN S1"/>
    <property type="match status" value="1"/>
</dbReference>
<feature type="region of interest" description="Disordered" evidence="1">
    <location>
        <begin position="74"/>
        <end position="121"/>
    </location>
</feature>
<dbReference type="NCBIfam" id="NF040579">
    <property type="entry name" value="S1_dom_CvfD"/>
    <property type="match status" value="1"/>
</dbReference>
<gene>
    <name evidence="3" type="ORF">SAMN05421781_2819</name>
</gene>
<dbReference type="OrthoDB" id="9810507at2"/>
<reference evidence="3 4" key="1">
    <citation type="submission" date="2016-10" db="EMBL/GenBank/DDBJ databases">
        <authorList>
            <person name="de Groot N.N."/>
        </authorList>
    </citation>
    <scope>NUCLEOTIDE SEQUENCE [LARGE SCALE GENOMIC DNA]</scope>
    <source>
        <strain evidence="3 4">DSM 23126</strain>
    </source>
</reference>
<dbReference type="Gene3D" id="2.40.50.140">
    <property type="entry name" value="Nucleic acid-binding proteins"/>
    <property type="match status" value="1"/>
</dbReference>
<accession>A0A1H2XLW7</accession>
<feature type="domain" description="S1 motif" evidence="2">
    <location>
        <begin position="9"/>
        <end position="78"/>
    </location>
</feature>
<evidence type="ECO:0000313" key="4">
    <source>
        <dbReference type="Proteomes" id="UP000199488"/>
    </source>
</evidence>
<dbReference type="STRING" id="1122204.SAMN05421781_2819"/>
<feature type="compositionally biased region" description="Polar residues" evidence="1">
    <location>
        <begin position="90"/>
        <end position="117"/>
    </location>
</feature>
<organism evidence="3 4">
    <name type="scientific">Marinococcus luteus</name>
    <dbReference type="NCBI Taxonomy" id="1122204"/>
    <lineage>
        <taxon>Bacteria</taxon>
        <taxon>Bacillati</taxon>
        <taxon>Bacillota</taxon>
        <taxon>Bacilli</taxon>
        <taxon>Bacillales</taxon>
        <taxon>Bacillaceae</taxon>
        <taxon>Marinococcus</taxon>
    </lineage>
</organism>
<evidence type="ECO:0000256" key="1">
    <source>
        <dbReference type="SAM" id="MobiDB-lite"/>
    </source>
</evidence>
<dbReference type="SMART" id="SM00316">
    <property type="entry name" value="S1"/>
    <property type="match status" value="1"/>
</dbReference>
<keyword evidence="4" id="KW-1185">Reference proteome</keyword>
<dbReference type="GO" id="GO:0006412">
    <property type="term" value="P:translation"/>
    <property type="evidence" value="ECO:0007669"/>
    <property type="project" value="TreeGrafter"/>
</dbReference>
<evidence type="ECO:0000313" key="3">
    <source>
        <dbReference type="EMBL" id="SDW93893.1"/>
    </source>
</evidence>
<dbReference type="Pfam" id="PF00575">
    <property type="entry name" value="S1"/>
    <property type="match status" value="1"/>
</dbReference>
<sequence length="143" mass="15688">MSVQQYEVGAIVEGKVTGIKPFGAFVALDGNKQGLVHISEIAHGYVKDINEALSVGDEVKVKIKSVDQESGKISLSIRDTLPAPEKSESRPQSQAPRQSKSSGRPAQQSNNDTQGFNTLEDKLKDWLKQSNEIQADLNKRVRK</sequence>
<dbReference type="NCBIfam" id="NF005973">
    <property type="entry name" value="PRK08059.1"/>
    <property type="match status" value="1"/>
</dbReference>
<dbReference type="InterPro" id="IPR003029">
    <property type="entry name" value="S1_domain"/>
</dbReference>
<dbReference type="CDD" id="cd05692">
    <property type="entry name" value="S1_RPS1_repeat_hs4"/>
    <property type="match status" value="1"/>
</dbReference>
<dbReference type="EMBL" id="FNNC01000007">
    <property type="protein sequence ID" value="SDW93893.1"/>
    <property type="molecule type" value="Genomic_DNA"/>
</dbReference>